<dbReference type="InterPro" id="IPR036086">
    <property type="entry name" value="ParB/Sulfiredoxin_sf"/>
</dbReference>
<dbReference type="InterPro" id="IPR050336">
    <property type="entry name" value="Chromosome_partition/occlusion"/>
</dbReference>
<dbReference type="RefSeq" id="WP_127730508.1">
    <property type="nucleotide sequence ID" value="NZ_SACP01000013.1"/>
</dbReference>
<reference evidence="4 5" key="1">
    <citation type="submission" date="2019-01" db="EMBL/GenBank/DDBJ databases">
        <authorList>
            <person name="Chen W.-M."/>
        </authorList>
    </citation>
    <scope>NUCLEOTIDE SEQUENCE [LARGE SCALE GENOMIC DNA]</scope>
    <source>
        <strain evidence="4 5">TER-1</strain>
    </source>
</reference>
<dbReference type="NCBIfam" id="TIGR03454">
    <property type="entry name" value="partition_RepB"/>
    <property type="match status" value="1"/>
</dbReference>
<keyword evidence="5" id="KW-1185">Reference proteome</keyword>
<evidence type="ECO:0000259" key="3">
    <source>
        <dbReference type="SMART" id="SM00470"/>
    </source>
</evidence>
<dbReference type="NCBIfam" id="TIGR00180">
    <property type="entry name" value="parB_part"/>
    <property type="match status" value="1"/>
</dbReference>
<dbReference type="OrthoDB" id="7908920at2"/>
<evidence type="ECO:0000256" key="2">
    <source>
        <dbReference type="SAM" id="MobiDB-lite"/>
    </source>
</evidence>
<sequence length="344" mass="35965">MARKNLLAGLVAPQLPAGNPDGAPAATPPRPEPAARLGALGRGGAIGAVSRSIEGLKSAASDAEQMRAQLAAGQTVVELDPSLIDASPVADRIPHEGGGHDDLVASMRLSGQQVPVLVRPHPAEPGRYQTAYGHRRVRAAATLGRPVRAVIRPLTDAELVVAQGQENNARRDLSFIERALYAARIEEAGFSRETVMAALGVDKTGASRLVSAAIKVPRDLIAAIGPAPKVGRDRWIDLATKLDGEAARDAARQAAAGPAFAAADTDGRFELVLRALQAPRRGGAETTPLLGTHGRPIGRLERAGRGARLRLDDAGFADYLAAHLPRLHAEWAGTTKPDQSEGQA</sequence>
<evidence type="ECO:0000313" key="5">
    <source>
        <dbReference type="Proteomes" id="UP000286997"/>
    </source>
</evidence>
<dbReference type="InterPro" id="IPR004437">
    <property type="entry name" value="ParB/RepB/Spo0J"/>
</dbReference>
<dbReference type="SUPFAM" id="SSF109709">
    <property type="entry name" value="KorB DNA-binding domain-like"/>
    <property type="match status" value="1"/>
</dbReference>
<dbReference type="InterPro" id="IPR037972">
    <property type="entry name" value="RepB_N"/>
</dbReference>
<dbReference type="InterPro" id="IPR011111">
    <property type="entry name" value="Plasmid_RepB"/>
</dbReference>
<dbReference type="InterPro" id="IPR017819">
    <property type="entry name" value="Plasmid_partition_RepB"/>
</dbReference>
<proteinExistence type="inferred from homology"/>
<accession>A0A3S2V8T9</accession>
<dbReference type="SUPFAM" id="SSF110849">
    <property type="entry name" value="ParB/Sulfiredoxin"/>
    <property type="match status" value="1"/>
</dbReference>
<evidence type="ECO:0000313" key="4">
    <source>
        <dbReference type="EMBL" id="RVU17227.1"/>
    </source>
</evidence>
<dbReference type="PANTHER" id="PTHR33375">
    <property type="entry name" value="CHROMOSOME-PARTITIONING PROTEIN PARB-RELATED"/>
    <property type="match status" value="1"/>
</dbReference>
<evidence type="ECO:0000256" key="1">
    <source>
        <dbReference type="ARBA" id="ARBA00006295"/>
    </source>
</evidence>
<dbReference type="Gene3D" id="3.90.1530.30">
    <property type="match status" value="1"/>
</dbReference>
<dbReference type="GO" id="GO:0007059">
    <property type="term" value="P:chromosome segregation"/>
    <property type="evidence" value="ECO:0007669"/>
    <property type="project" value="TreeGrafter"/>
</dbReference>
<dbReference type="CDD" id="cd16405">
    <property type="entry name" value="RepB_like_N"/>
    <property type="match status" value="1"/>
</dbReference>
<dbReference type="Gene3D" id="1.10.10.2830">
    <property type="match status" value="1"/>
</dbReference>
<name>A0A3S2V8T9_9HYPH</name>
<dbReference type="AlphaFoldDB" id="A0A3S2V8T9"/>
<feature type="domain" description="ParB-like N-terminal" evidence="3">
    <location>
        <begin position="77"/>
        <end position="168"/>
    </location>
</feature>
<comment type="caution">
    <text evidence="4">The sequence shown here is derived from an EMBL/GenBank/DDBJ whole genome shotgun (WGS) entry which is preliminary data.</text>
</comment>
<comment type="similarity">
    <text evidence="1">Belongs to the ParB family.</text>
</comment>
<protein>
    <submittedName>
        <fullName evidence="4">Plasmid partitioning protein RepB</fullName>
    </submittedName>
</protein>
<dbReference type="EMBL" id="SACP01000013">
    <property type="protein sequence ID" value="RVU17227.1"/>
    <property type="molecule type" value="Genomic_DNA"/>
</dbReference>
<dbReference type="Proteomes" id="UP000286997">
    <property type="component" value="Unassembled WGS sequence"/>
</dbReference>
<gene>
    <name evidence="4" type="primary">repB</name>
    <name evidence="4" type="ORF">EOE48_15130</name>
</gene>
<dbReference type="Pfam" id="PF07506">
    <property type="entry name" value="RepB"/>
    <property type="match status" value="1"/>
</dbReference>
<dbReference type="GO" id="GO:0003677">
    <property type="term" value="F:DNA binding"/>
    <property type="evidence" value="ECO:0007669"/>
    <property type="project" value="InterPro"/>
</dbReference>
<dbReference type="PANTHER" id="PTHR33375:SF1">
    <property type="entry name" value="CHROMOSOME-PARTITIONING PROTEIN PARB-RELATED"/>
    <property type="match status" value="1"/>
</dbReference>
<dbReference type="Pfam" id="PF02195">
    <property type="entry name" value="ParB_N"/>
    <property type="match status" value="1"/>
</dbReference>
<dbReference type="InterPro" id="IPR003115">
    <property type="entry name" value="ParB_N"/>
</dbReference>
<dbReference type="GO" id="GO:0005694">
    <property type="term" value="C:chromosome"/>
    <property type="evidence" value="ECO:0007669"/>
    <property type="project" value="TreeGrafter"/>
</dbReference>
<organism evidence="4 5">
    <name type="scientific">Methylobacterium oryzihabitans</name>
    <dbReference type="NCBI Taxonomy" id="2499852"/>
    <lineage>
        <taxon>Bacteria</taxon>
        <taxon>Pseudomonadati</taxon>
        <taxon>Pseudomonadota</taxon>
        <taxon>Alphaproteobacteria</taxon>
        <taxon>Hyphomicrobiales</taxon>
        <taxon>Methylobacteriaceae</taxon>
        <taxon>Methylobacterium</taxon>
    </lineage>
</organism>
<feature type="region of interest" description="Disordered" evidence="2">
    <location>
        <begin position="12"/>
        <end position="33"/>
    </location>
</feature>
<dbReference type="SMART" id="SM00470">
    <property type="entry name" value="ParB"/>
    <property type="match status" value="1"/>
</dbReference>